<dbReference type="KEGG" id="gtr:GLOTRDRAFT_132299"/>
<sequence length="130" mass="15042">MYYVSVISSRSALGLRPASVDASRTEDEQAYTEHSFREATTGNHCTRRYESLKNDALHCSPKDARSRRARRSNLFKYEDSLVAVRVLGSVGWFLKDFWEPAPRHSFGYKPYRRLVIEINSCYGEEDPEDL</sequence>
<organism evidence="1 2">
    <name type="scientific">Gloeophyllum trabeum (strain ATCC 11539 / FP-39264 / Madison 617)</name>
    <name type="common">Brown rot fungus</name>
    <dbReference type="NCBI Taxonomy" id="670483"/>
    <lineage>
        <taxon>Eukaryota</taxon>
        <taxon>Fungi</taxon>
        <taxon>Dikarya</taxon>
        <taxon>Basidiomycota</taxon>
        <taxon>Agaricomycotina</taxon>
        <taxon>Agaricomycetes</taxon>
        <taxon>Gloeophyllales</taxon>
        <taxon>Gloeophyllaceae</taxon>
        <taxon>Gloeophyllum</taxon>
    </lineage>
</organism>
<name>S7RHV5_GLOTA</name>
<dbReference type="RefSeq" id="XP_007869362.1">
    <property type="nucleotide sequence ID" value="XM_007871171.1"/>
</dbReference>
<keyword evidence="2" id="KW-1185">Reference proteome</keyword>
<dbReference type="EMBL" id="KB469308">
    <property type="protein sequence ID" value="EPQ52179.1"/>
    <property type="molecule type" value="Genomic_DNA"/>
</dbReference>
<accession>S7RHV5</accession>
<dbReference type="Proteomes" id="UP000030669">
    <property type="component" value="Unassembled WGS sequence"/>
</dbReference>
<dbReference type="HOGENOM" id="CLU_1938388_0_0_1"/>
<protein>
    <submittedName>
        <fullName evidence="1">Uncharacterized protein</fullName>
    </submittedName>
</protein>
<evidence type="ECO:0000313" key="1">
    <source>
        <dbReference type="EMBL" id="EPQ52179.1"/>
    </source>
</evidence>
<proteinExistence type="predicted"/>
<dbReference type="GeneID" id="19302466"/>
<evidence type="ECO:0000313" key="2">
    <source>
        <dbReference type="Proteomes" id="UP000030669"/>
    </source>
</evidence>
<reference evidence="1 2" key="1">
    <citation type="journal article" date="2012" name="Science">
        <title>The Paleozoic origin of enzymatic lignin decomposition reconstructed from 31 fungal genomes.</title>
        <authorList>
            <person name="Floudas D."/>
            <person name="Binder M."/>
            <person name="Riley R."/>
            <person name="Barry K."/>
            <person name="Blanchette R.A."/>
            <person name="Henrissat B."/>
            <person name="Martinez A.T."/>
            <person name="Otillar R."/>
            <person name="Spatafora J.W."/>
            <person name="Yadav J.S."/>
            <person name="Aerts A."/>
            <person name="Benoit I."/>
            <person name="Boyd A."/>
            <person name="Carlson A."/>
            <person name="Copeland A."/>
            <person name="Coutinho P.M."/>
            <person name="de Vries R.P."/>
            <person name="Ferreira P."/>
            <person name="Findley K."/>
            <person name="Foster B."/>
            <person name="Gaskell J."/>
            <person name="Glotzer D."/>
            <person name="Gorecki P."/>
            <person name="Heitman J."/>
            <person name="Hesse C."/>
            <person name="Hori C."/>
            <person name="Igarashi K."/>
            <person name="Jurgens J.A."/>
            <person name="Kallen N."/>
            <person name="Kersten P."/>
            <person name="Kohler A."/>
            <person name="Kuees U."/>
            <person name="Kumar T.K.A."/>
            <person name="Kuo A."/>
            <person name="LaButti K."/>
            <person name="Larrondo L.F."/>
            <person name="Lindquist E."/>
            <person name="Ling A."/>
            <person name="Lombard V."/>
            <person name="Lucas S."/>
            <person name="Lundell T."/>
            <person name="Martin R."/>
            <person name="McLaughlin D.J."/>
            <person name="Morgenstern I."/>
            <person name="Morin E."/>
            <person name="Murat C."/>
            <person name="Nagy L.G."/>
            <person name="Nolan M."/>
            <person name="Ohm R.A."/>
            <person name="Patyshakuliyeva A."/>
            <person name="Rokas A."/>
            <person name="Ruiz-Duenas F.J."/>
            <person name="Sabat G."/>
            <person name="Salamov A."/>
            <person name="Samejima M."/>
            <person name="Schmutz J."/>
            <person name="Slot J.C."/>
            <person name="St John F."/>
            <person name="Stenlid J."/>
            <person name="Sun H."/>
            <person name="Sun S."/>
            <person name="Syed K."/>
            <person name="Tsang A."/>
            <person name="Wiebenga A."/>
            <person name="Young D."/>
            <person name="Pisabarro A."/>
            <person name="Eastwood D.C."/>
            <person name="Martin F."/>
            <person name="Cullen D."/>
            <person name="Grigoriev I.V."/>
            <person name="Hibbett D.S."/>
        </authorList>
    </citation>
    <scope>NUCLEOTIDE SEQUENCE [LARGE SCALE GENOMIC DNA]</scope>
    <source>
        <strain evidence="1 2">ATCC 11539</strain>
    </source>
</reference>
<dbReference type="AlphaFoldDB" id="S7RHV5"/>
<gene>
    <name evidence="1" type="ORF">GLOTRDRAFT_132299</name>
</gene>